<gene>
    <name evidence="1" type="primary">perA</name>
</gene>
<organism evidence="1">
    <name type="scientific">Escherichia coli</name>
    <dbReference type="NCBI Taxonomy" id="562"/>
    <lineage>
        <taxon>Bacteria</taxon>
        <taxon>Pseudomonadati</taxon>
        <taxon>Pseudomonadota</taxon>
        <taxon>Gammaproteobacteria</taxon>
        <taxon>Enterobacterales</taxon>
        <taxon>Enterobacteriaceae</taxon>
        <taxon>Escherichia</taxon>
    </lineage>
</organism>
<accession>A2T8S7</accession>
<dbReference type="AlphaFoldDB" id="A2T8S7"/>
<geneLocation type="plasmid" evidence="1">
    <name>unnamed</name>
</geneLocation>
<keyword evidence="1" id="KW-0614">Plasmid</keyword>
<sequence>MLTSKKEMQCSKNKQEDNLTLLLTNYISYQNIVIFTGGNQFKIRNKKEFTEYTIGPKSLFFFGKKHSLGHGNCRNR</sequence>
<reference evidence="1" key="1">
    <citation type="journal article" date="2007" name="J. Bacteriol.">
        <title>Molecular evolution of typical enteropathogenic Escherichia coli: clonal analysis by multilocus sequence typing and virulence gene allelic profiling.</title>
        <authorList>
            <person name="Lacher D.W."/>
            <person name="Steinsland H."/>
            <person name="Blank T.E."/>
            <person name="Donnenberg M.S."/>
            <person name="Whittam T.S."/>
        </authorList>
    </citation>
    <scope>NUCLEOTIDE SEQUENCE</scope>
    <source>
        <strain evidence="1">1181-83</strain>
        <plasmid evidence="1">unnamed</plasmid>
    </source>
</reference>
<evidence type="ECO:0000313" key="1">
    <source>
        <dbReference type="EMBL" id="ABM90611.1"/>
    </source>
</evidence>
<proteinExistence type="predicted"/>
<name>A2T8S7_ECOLX</name>
<protein>
    <submittedName>
        <fullName evidence="1">Truncated PerA</fullName>
    </submittedName>
</protein>
<dbReference type="EMBL" id="EF011057">
    <property type="protein sequence ID" value="ABM90611.1"/>
    <property type="molecule type" value="Genomic_DNA"/>
</dbReference>